<evidence type="ECO:0000313" key="3">
    <source>
        <dbReference type="Proteomes" id="UP000000321"/>
    </source>
</evidence>
<dbReference type="Pfam" id="PF16242">
    <property type="entry name" value="Pyrid_ox_like"/>
    <property type="match status" value="1"/>
</dbReference>
<dbReference type="PANTHER" id="PTHR34818">
    <property type="entry name" value="PROTEIN BLI-3"/>
    <property type="match status" value="1"/>
</dbReference>
<keyword evidence="3" id="KW-1185">Reference proteome</keyword>
<dbReference type="Proteomes" id="UP000000321">
    <property type="component" value="Unassembled WGS sequence"/>
</dbReference>
<sequence>MTNAATAIALAPFPVRCIVPFESTGFGARRMRQENAMTTSDIDKFWETIGNFDTCMVVTRDGGRMRARPMALRLRGDDRKLYFLTERMTHKVEEIARDDDVACTFSKHGQYMSLSGRAEVVGDRSLVADLWDASAEAWLPEGKNDPDVVVLVVDPDSAEIWDVKASKITQAWEFARAYVGGKERPQIGEQRKVDL</sequence>
<evidence type="ECO:0000313" key="2">
    <source>
        <dbReference type="EMBL" id="EAS49054.1"/>
    </source>
</evidence>
<dbReference type="SUPFAM" id="SSF50475">
    <property type="entry name" value="FMN-binding split barrel"/>
    <property type="match status" value="1"/>
</dbReference>
<reference evidence="2 3" key="1">
    <citation type="journal article" date="2008" name="Appl. Environ. Microbiol.">
        <title>Genomic insights into Mn(II) oxidation by the marine alphaproteobacterium Aurantimonas sp. strain SI85-9A1.</title>
        <authorList>
            <person name="Dick G.J."/>
            <person name="Podell S."/>
            <person name="Johnson H.A."/>
            <person name="Rivera-Espinoza Y."/>
            <person name="Bernier-Latmani R."/>
            <person name="McCarthy J.K."/>
            <person name="Torpey J.W."/>
            <person name="Clement B.G."/>
            <person name="Gaasterland T."/>
            <person name="Tebo B.M."/>
        </authorList>
    </citation>
    <scope>NUCLEOTIDE SEQUENCE [LARGE SCALE GENOMIC DNA]</scope>
    <source>
        <strain evidence="2 3">SI85-9A1</strain>
    </source>
</reference>
<dbReference type="PANTHER" id="PTHR34818:SF1">
    <property type="entry name" value="PROTEIN BLI-3"/>
    <property type="match status" value="1"/>
</dbReference>
<organism evidence="2 3">
    <name type="scientific">Aurantimonas manganoxydans (strain ATCC BAA-1229 / DSM 21871 / SI85-9A1)</name>
    <dbReference type="NCBI Taxonomy" id="287752"/>
    <lineage>
        <taxon>Bacteria</taxon>
        <taxon>Pseudomonadati</taxon>
        <taxon>Pseudomonadota</taxon>
        <taxon>Alphaproteobacteria</taxon>
        <taxon>Hyphomicrobiales</taxon>
        <taxon>Aurantimonadaceae</taxon>
        <taxon>Aurantimonas</taxon>
    </lineage>
</organism>
<dbReference type="InterPro" id="IPR052917">
    <property type="entry name" value="Stress-Dev_Protein"/>
</dbReference>
<comment type="caution">
    <text evidence="2">The sequence shown here is derived from an EMBL/GenBank/DDBJ whole genome shotgun (WGS) entry which is preliminary data.</text>
</comment>
<protein>
    <submittedName>
        <fullName evidence="2">Putative pyridoxamine oxidase</fullName>
    </submittedName>
</protein>
<dbReference type="EMBL" id="AAPJ01000006">
    <property type="protein sequence ID" value="EAS49054.1"/>
    <property type="molecule type" value="Genomic_DNA"/>
</dbReference>
<dbReference type="InterPro" id="IPR038725">
    <property type="entry name" value="YdaG_split_barrel_FMN-bd"/>
</dbReference>
<name>Q1YFB9_AURMS</name>
<dbReference type="BioCyc" id="AURANTIMONAS:SI859A1_03262-MONOMER"/>
<dbReference type="Gene3D" id="2.30.110.10">
    <property type="entry name" value="Electron Transport, Fmn-binding Protein, Chain A"/>
    <property type="match status" value="1"/>
</dbReference>
<dbReference type="HOGENOM" id="CLU_091428_1_1_5"/>
<feature type="domain" description="General stress protein FMN-binding split barrel" evidence="1">
    <location>
        <begin position="41"/>
        <end position="183"/>
    </location>
</feature>
<dbReference type="InterPro" id="IPR012349">
    <property type="entry name" value="Split_barrel_FMN-bd"/>
</dbReference>
<evidence type="ECO:0000259" key="1">
    <source>
        <dbReference type="Pfam" id="PF16242"/>
    </source>
</evidence>
<dbReference type="AlphaFoldDB" id="Q1YFB9"/>
<gene>
    <name evidence="2" type="ORF">SI859A1_03262</name>
</gene>
<accession>Q1YFB9</accession>
<proteinExistence type="predicted"/>